<gene>
    <name evidence="1" type="ORF">FHE65_36125</name>
</gene>
<comment type="caution">
    <text evidence="1">The sequence shown here is derived from an EMBL/GenBank/DDBJ whole genome shotgun (WGS) entry which is preliminary data.</text>
</comment>
<sequence length="221" mass="23570">MSAAASVPAGAALAGAAAGLAALRRFRAKPLHPRGVVVEARLVRTGVPPGARASGVPWLDEPGEDRTLVRASRAVGLPRSWPDVHGIALRVPVEGRGYGDLLLASTGWGALGRFFLTVSRCPTARPMTTLLPYRTARGPVLVGAQHVDGGARIQLSWTRALGPWRPFAEIDLVGAASDGDAAVRFDPVLRTVPGLETYEWVRRLREPAYATARFVARFVAR</sequence>
<protein>
    <recommendedName>
        <fullName evidence="3">Phosphodiesterase</fullName>
    </recommendedName>
</protein>
<dbReference type="EMBL" id="VDFR01000283">
    <property type="protein sequence ID" value="TNC22052.1"/>
    <property type="molecule type" value="Genomic_DNA"/>
</dbReference>
<evidence type="ECO:0000313" key="2">
    <source>
        <dbReference type="Proteomes" id="UP000306740"/>
    </source>
</evidence>
<name>A0A5C4LTS9_9ACTN</name>
<dbReference type="OrthoDB" id="3368165at2"/>
<proteinExistence type="predicted"/>
<evidence type="ECO:0008006" key="3">
    <source>
        <dbReference type="Google" id="ProtNLM"/>
    </source>
</evidence>
<accession>A0A5C4LTS9</accession>
<organism evidence="1 2">
    <name type="scientific">Mumia zhuanghuii</name>
    <dbReference type="NCBI Taxonomy" id="2585211"/>
    <lineage>
        <taxon>Bacteria</taxon>
        <taxon>Bacillati</taxon>
        <taxon>Actinomycetota</taxon>
        <taxon>Actinomycetes</taxon>
        <taxon>Propionibacteriales</taxon>
        <taxon>Nocardioidaceae</taxon>
        <taxon>Mumia</taxon>
    </lineage>
</organism>
<dbReference type="AlphaFoldDB" id="A0A5C4LTS9"/>
<evidence type="ECO:0000313" key="1">
    <source>
        <dbReference type="EMBL" id="TNC22052.1"/>
    </source>
</evidence>
<reference evidence="1 2" key="1">
    <citation type="submission" date="2019-05" db="EMBL/GenBank/DDBJ databases">
        <title>Mumia sp. nov., isolated from the intestinal contents of plateau pika (Ochotona curzoniae) in the Qinghai-Tibet plateau of China.</title>
        <authorList>
            <person name="Tian Z."/>
        </authorList>
    </citation>
    <scope>NUCLEOTIDE SEQUENCE [LARGE SCALE GENOMIC DNA]</scope>
    <source>
        <strain evidence="2">527</strain>
    </source>
</reference>
<dbReference type="Proteomes" id="UP000306740">
    <property type="component" value="Unassembled WGS sequence"/>
</dbReference>